<organism evidence="1 2">
    <name type="scientific">Pseudofulvibacter geojedonensis</name>
    <dbReference type="NCBI Taxonomy" id="1123758"/>
    <lineage>
        <taxon>Bacteria</taxon>
        <taxon>Pseudomonadati</taxon>
        <taxon>Bacteroidota</taxon>
        <taxon>Flavobacteriia</taxon>
        <taxon>Flavobacteriales</taxon>
        <taxon>Flavobacteriaceae</taxon>
        <taxon>Pseudofulvibacter</taxon>
    </lineage>
</organism>
<dbReference type="EMBL" id="JBHTJM010000008">
    <property type="protein sequence ID" value="MFD0963826.1"/>
    <property type="molecule type" value="Genomic_DNA"/>
</dbReference>
<reference evidence="2" key="1">
    <citation type="journal article" date="2019" name="Int. J. Syst. Evol. Microbiol.">
        <title>The Global Catalogue of Microorganisms (GCM) 10K type strain sequencing project: providing services to taxonomists for standard genome sequencing and annotation.</title>
        <authorList>
            <consortium name="The Broad Institute Genomics Platform"/>
            <consortium name="The Broad Institute Genome Sequencing Center for Infectious Disease"/>
            <person name="Wu L."/>
            <person name="Ma J."/>
        </authorList>
    </citation>
    <scope>NUCLEOTIDE SEQUENCE [LARGE SCALE GENOMIC DNA]</scope>
    <source>
        <strain evidence="2">CCUG 62114</strain>
    </source>
</reference>
<dbReference type="RefSeq" id="WP_377714938.1">
    <property type="nucleotide sequence ID" value="NZ_JBHTJM010000008.1"/>
</dbReference>
<evidence type="ECO:0000313" key="2">
    <source>
        <dbReference type="Proteomes" id="UP001596997"/>
    </source>
</evidence>
<name>A0ABW3I1U1_9FLAO</name>
<comment type="caution">
    <text evidence="1">The sequence shown here is derived from an EMBL/GenBank/DDBJ whole genome shotgun (WGS) entry which is preliminary data.</text>
</comment>
<dbReference type="Proteomes" id="UP001596997">
    <property type="component" value="Unassembled WGS sequence"/>
</dbReference>
<evidence type="ECO:0000313" key="1">
    <source>
        <dbReference type="EMBL" id="MFD0963826.1"/>
    </source>
</evidence>
<sequence>MKNKRIGCEINIPEDSKVVYIPMSEEMNEYFKTQNEKNYIFYLKKFIGGEKNYEIAFDAVKDCMKKALPKDRKEKCKFCLGFSDDKGDKLCEKYNAQMMFTYFVAGNEFLRIVFRNKFLLTNKVVLQKLTINFFDCLHFIEGQGKMYFDLDKMCRYCLHAGFLSLSEMFAKSSDLNNIRVINNTLNEIDSGIIENKVLQKEDDNYLELQKEFFDSKLCYYKNKLFIEEKEDKSEISSGNSKKERRVSIPQYALYYYYLQQSGDFGFFENHPEGKVNAIKELIEKEELKTTPKYFQKVYNKIAHYKTNRVARNQISNIDFVINVMLKDFDEAKKIAIQELKEAKTKNR</sequence>
<proteinExistence type="predicted"/>
<gene>
    <name evidence="1" type="ORF">ACFQ1O_07390</name>
</gene>
<keyword evidence="2" id="KW-1185">Reference proteome</keyword>
<protein>
    <submittedName>
        <fullName evidence="1">Uncharacterized protein</fullName>
    </submittedName>
</protein>
<accession>A0ABW3I1U1</accession>